<dbReference type="SMART" id="SM00822">
    <property type="entry name" value="PKS_KR"/>
    <property type="match status" value="1"/>
</dbReference>
<sequence length="278" mass="30089">MSTTFNNKVVWITGASSGIGEALALEFARRGAILVLSARRKDVLNAVKVECENLQKTKVGCHVVALDVTDSKQIDSAVRQVVETCGRIDLLINNAGISQRSSCLTTEMSTYRALFEVDVFGQIELTKAVLPLMLEQGHGHVAVTASVAGKIGAPFRTGYCAAKHAVMGFFDSLRSEVSQHNIHVTTIVPGYIRTNISANAVAGDGSRFGKTDSNIRDGMSAEECASIIVNGMQKGKSEISVGKGLEMHALWIKRFFPGLLFKLVNKQYHKAAQRDGFE</sequence>
<evidence type="ECO:0000313" key="5">
    <source>
        <dbReference type="EMBL" id="RBP53324.1"/>
    </source>
</evidence>
<dbReference type="InParanoid" id="A0A395JNV6"/>
<dbReference type="PRINTS" id="PR00081">
    <property type="entry name" value="GDHRDH"/>
</dbReference>
<name>A0A395JNV6_9GAMM</name>
<dbReference type="PANTHER" id="PTHR44196">
    <property type="entry name" value="DEHYDROGENASE/REDUCTASE SDR FAMILY MEMBER 7B"/>
    <property type="match status" value="1"/>
</dbReference>
<dbReference type="Pfam" id="PF00106">
    <property type="entry name" value="adh_short"/>
    <property type="match status" value="1"/>
</dbReference>
<dbReference type="PROSITE" id="PS00061">
    <property type="entry name" value="ADH_SHORT"/>
    <property type="match status" value="1"/>
</dbReference>
<reference evidence="5 6" key="1">
    <citation type="submission" date="2018-06" db="EMBL/GenBank/DDBJ databases">
        <title>Genomic Encyclopedia of Type Strains, Phase IV (KMG-IV): sequencing the most valuable type-strain genomes for metagenomic binning, comparative biology and taxonomic classification.</title>
        <authorList>
            <person name="Goeker M."/>
        </authorList>
    </citation>
    <scope>NUCLEOTIDE SEQUENCE [LARGE SCALE GENOMIC DNA]</scope>
    <source>
        <strain evidence="5 6">DSM 24032</strain>
    </source>
</reference>
<dbReference type="InterPro" id="IPR002347">
    <property type="entry name" value="SDR_fam"/>
</dbReference>
<dbReference type="SUPFAM" id="SSF51735">
    <property type="entry name" value="NAD(P)-binding Rossmann-fold domains"/>
    <property type="match status" value="1"/>
</dbReference>
<dbReference type="AlphaFoldDB" id="A0A395JNV6"/>
<dbReference type="EMBL" id="QNRT01000001">
    <property type="protein sequence ID" value="RBP53324.1"/>
    <property type="molecule type" value="Genomic_DNA"/>
</dbReference>
<evidence type="ECO:0000256" key="1">
    <source>
        <dbReference type="ARBA" id="ARBA00006484"/>
    </source>
</evidence>
<evidence type="ECO:0000256" key="2">
    <source>
        <dbReference type="ARBA" id="ARBA00023002"/>
    </source>
</evidence>
<comment type="similarity">
    <text evidence="1 3">Belongs to the short-chain dehydrogenases/reductases (SDR) family.</text>
</comment>
<dbReference type="RefSeq" id="WP_113952907.1">
    <property type="nucleotide sequence ID" value="NZ_QNRT01000001.1"/>
</dbReference>
<keyword evidence="2" id="KW-0560">Oxidoreductase</keyword>
<protein>
    <submittedName>
        <fullName evidence="5">Short-subunit dehydrogenase</fullName>
    </submittedName>
</protein>
<dbReference type="GO" id="GO:0016020">
    <property type="term" value="C:membrane"/>
    <property type="evidence" value="ECO:0007669"/>
    <property type="project" value="TreeGrafter"/>
</dbReference>
<dbReference type="InterPro" id="IPR020904">
    <property type="entry name" value="Sc_DH/Rdtase_CS"/>
</dbReference>
<feature type="domain" description="Ketoreductase" evidence="4">
    <location>
        <begin position="8"/>
        <end position="185"/>
    </location>
</feature>
<dbReference type="PANTHER" id="PTHR44196:SF1">
    <property type="entry name" value="DEHYDROGENASE_REDUCTASE SDR FAMILY MEMBER 7B"/>
    <property type="match status" value="1"/>
</dbReference>
<dbReference type="InterPro" id="IPR036291">
    <property type="entry name" value="NAD(P)-bd_dom_sf"/>
</dbReference>
<gene>
    <name evidence="5" type="ORF">DFR28_101710</name>
</gene>
<dbReference type="OrthoDB" id="9810734at2"/>
<keyword evidence="6" id="KW-1185">Reference proteome</keyword>
<comment type="caution">
    <text evidence="5">The sequence shown here is derived from an EMBL/GenBank/DDBJ whole genome shotgun (WGS) entry which is preliminary data.</text>
</comment>
<dbReference type="InterPro" id="IPR057326">
    <property type="entry name" value="KR_dom"/>
</dbReference>
<proteinExistence type="inferred from homology"/>
<evidence type="ECO:0000259" key="4">
    <source>
        <dbReference type="SMART" id="SM00822"/>
    </source>
</evidence>
<dbReference type="Gene3D" id="3.40.50.720">
    <property type="entry name" value="NAD(P)-binding Rossmann-like Domain"/>
    <property type="match status" value="1"/>
</dbReference>
<accession>A0A395JNV6</accession>
<organism evidence="5 6">
    <name type="scientific">Arenicella xantha</name>
    <dbReference type="NCBI Taxonomy" id="644221"/>
    <lineage>
        <taxon>Bacteria</taxon>
        <taxon>Pseudomonadati</taxon>
        <taxon>Pseudomonadota</taxon>
        <taxon>Gammaproteobacteria</taxon>
        <taxon>Arenicellales</taxon>
        <taxon>Arenicellaceae</taxon>
        <taxon>Arenicella</taxon>
    </lineage>
</organism>
<evidence type="ECO:0000256" key="3">
    <source>
        <dbReference type="RuleBase" id="RU000363"/>
    </source>
</evidence>
<dbReference type="Proteomes" id="UP000253083">
    <property type="component" value="Unassembled WGS sequence"/>
</dbReference>
<dbReference type="PRINTS" id="PR00080">
    <property type="entry name" value="SDRFAMILY"/>
</dbReference>
<dbReference type="NCBIfam" id="NF004825">
    <property type="entry name" value="PRK06181.1"/>
    <property type="match status" value="1"/>
</dbReference>
<evidence type="ECO:0000313" key="6">
    <source>
        <dbReference type="Proteomes" id="UP000253083"/>
    </source>
</evidence>
<dbReference type="CDD" id="cd05332">
    <property type="entry name" value="11beta-HSD1_like_SDR_c"/>
    <property type="match status" value="1"/>
</dbReference>
<dbReference type="GO" id="GO:0016491">
    <property type="term" value="F:oxidoreductase activity"/>
    <property type="evidence" value="ECO:0007669"/>
    <property type="project" value="UniProtKB-KW"/>
</dbReference>